<protein>
    <recommendedName>
        <fullName evidence="4">Transporter</fullName>
    </recommendedName>
</protein>
<evidence type="ECO:0000313" key="3">
    <source>
        <dbReference type="Proteomes" id="UP001267878"/>
    </source>
</evidence>
<evidence type="ECO:0000256" key="1">
    <source>
        <dbReference type="SAM" id="SignalP"/>
    </source>
</evidence>
<gene>
    <name evidence="2" type="ORF">J2X04_002772</name>
</gene>
<name>A0ABU1VSC2_9GAMM</name>
<accession>A0ABU1VSC2</accession>
<keyword evidence="1" id="KW-0732">Signal</keyword>
<dbReference type="EMBL" id="JAVDVW010000002">
    <property type="protein sequence ID" value="MDR7100391.1"/>
    <property type="molecule type" value="Genomic_DNA"/>
</dbReference>
<dbReference type="RefSeq" id="WP_310055120.1">
    <property type="nucleotide sequence ID" value="NZ_JAVDVW010000002.1"/>
</dbReference>
<feature type="chain" id="PRO_5046195782" description="Transporter" evidence="1">
    <location>
        <begin position="21"/>
        <end position="297"/>
    </location>
</feature>
<proteinExistence type="predicted"/>
<evidence type="ECO:0000313" key="2">
    <source>
        <dbReference type="EMBL" id="MDR7100391.1"/>
    </source>
</evidence>
<dbReference type="Proteomes" id="UP001267878">
    <property type="component" value="Unassembled WGS sequence"/>
</dbReference>
<organism evidence="2 3">
    <name type="scientific">Agrilutibacter niabensis</name>
    <dbReference type="NCBI Taxonomy" id="380628"/>
    <lineage>
        <taxon>Bacteria</taxon>
        <taxon>Pseudomonadati</taxon>
        <taxon>Pseudomonadota</taxon>
        <taxon>Gammaproteobacteria</taxon>
        <taxon>Lysobacterales</taxon>
        <taxon>Lysobacteraceae</taxon>
        <taxon>Agrilutibacter</taxon>
    </lineage>
</organism>
<comment type="caution">
    <text evidence="2">The sequence shown here is derived from an EMBL/GenBank/DDBJ whole genome shotgun (WGS) entry which is preliminary data.</text>
</comment>
<sequence>MGARSIFLSTLLLACAGARAQTVIQNNERLAPDRPEAWAMNYFAATTFMTGFGETPALAPGQWQVGVELGHIPHLSEEQQKVGFNGFKSEDLNRSPVLGRIRVMAGLPAGWVAELGYTPPVSINNTRPRDLVAVAIGRRVIERERYTLSARLLGQHGSVSGDITCPGELAGISDSERNPAGCQAASDDSAQLNYYGFELTSSLDHAPWRWHASLGLIRTELEVQVDALTFDVRDRSRLTTQDVVPYLAIGANRDLARHWHWGAEILYVPLTVQRNAESSRESDPLTSFRLQLNYRFD</sequence>
<keyword evidence="3" id="KW-1185">Reference proteome</keyword>
<evidence type="ECO:0008006" key="4">
    <source>
        <dbReference type="Google" id="ProtNLM"/>
    </source>
</evidence>
<reference evidence="2 3" key="1">
    <citation type="submission" date="2023-07" db="EMBL/GenBank/DDBJ databases">
        <title>Sorghum-associated microbial communities from plants grown in Nebraska, USA.</title>
        <authorList>
            <person name="Schachtman D."/>
        </authorList>
    </citation>
    <scope>NUCLEOTIDE SEQUENCE [LARGE SCALE GENOMIC DNA]</scope>
    <source>
        <strain evidence="2 3">BE187</strain>
    </source>
</reference>
<dbReference type="PROSITE" id="PS51257">
    <property type="entry name" value="PROKAR_LIPOPROTEIN"/>
    <property type="match status" value="1"/>
</dbReference>
<feature type="signal peptide" evidence="1">
    <location>
        <begin position="1"/>
        <end position="20"/>
    </location>
</feature>